<protein>
    <submittedName>
        <fullName evidence="1">Uncharacterized protein</fullName>
    </submittedName>
</protein>
<dbReference type="EMBL" id="BK015927">
    <property type="protein sequence ID" value="DAF85495.1"/>
    <property type="molecule type" value="Genomic_DNA"/>
</dbReference>
<accession>A0A8S5TTK4</accession>
<organism evidence="1">
    <name type="scientific">Siphoviridae sp. ct5jB2</name>
    <dbReference type="NCBI Taxonomy" id="2825337"/>
    <lineage>
        <taxon>Viruses</taxon>
        <taxon>Duplodnaviria</taxon>
        <taxon>Heunggongvirae</taxon>
        <taxon>Uroviricota</taxon>
        <taxon>Caudoviricetes</taxon>
    </lineage>
</organism>
<reference evidence="1" key="1">
    <citation type="journal article" date="2021" name="Proc. Natl. Acad. Sci. U.S.A.">
        <title>A Catalog of Tens of Thousands of Viruses from Human Metagenomes Reveals Hidden Associations with Chronic Diseases.</title>
        <authorList>
            <person name="Tisza M.J."/>
            <person name="Buck C.B."/>
        </authorList>
    </citation>
    <scope>NUCLEOTIDE SEQUENCE</scope>
    <source>
        <strain evidence="1">Ct5jB2</strain>
    </source>
</reference>
<sequence length="29" mass="3515">MHVYHKIMSLICYCCTNLLYFCNKKRASM</sequence>
<name>A0A8S5TTK4_9CAUD</name>
<evidence type="ECO:0000313" key="1">
    <source>
        <dbReference type="EMBL" id="DAF85495.1"/>
    </source>
</evidence>
<proteinExistence type="predicted"/>